<evidence type="ECO:0000313" key="3">
    <source>
        <dbReference type="Proteomes" id="UP001148614"/>
    </source>
</evidence>
<sequence length="473" mass="53038">MSSPQDHDSDDHIPSSSPIGDEVSSPIGFKTSHADDDNDVENISPNSSIQLPIQNDQSPVIHALRRLNSLLKTLQEYGALDQSDQPDQLDQPAFHLSWDQFNILLDILDRNTYRAERESEDLQQNDKSTAQREELEQAIIQQAFGTSESTSSDQLLAGCTRRCARILDCIPWDYENQCLTFRVTSEIHNHAANNIRDYILAKFDKALKETNIPRCIAQGDRTLTYKSSTHINKSEPDLNFWLAPPFDASAYDDESDEGNDGRGSPPTQSHSAHHCIEPVDQYPGLIVEVAWSHKTPPAQCKGYIRRSNGMMRCVILLTADYVRPVDQPTTPYLPEVTLDAWRCDPSGVHHFIRNEVIWKYTPAGQQQQQQQADDTIYTLGTSSLAAPSTPIGIKKPDGTIELTLGDLSSTLDATHRENGPNIVIQWRALRKIFCNAYEGYRVKPTANRKANSNVEEPGASRTTPSRQMRNLTT</sequence>
<proteinExistence type="predicted"/>
<dbReference type="Proteomes" id="UP001148614">
    <property type="component" value="Unassembled WGS sequence"/>
</dbReference>
<feature type="region of interest" description="Disordered" evidence="1">
    <location>
        <begin position="1"/>
        <end position="54"/>
    </location>
</feature>
<gene>
    <name evidence="2" type="ORF">NPX13_g497</name>
</gene>
<accession>A0A9W8TQH1</accession>
<organism evidence="2 3">
    <name type="scientific">Xylaria arbuscula</name>
    <dbReference type="NCBI Taxonomy" id="114810"/>
    <lineage>
        <taxon>Eukaryota</taxon>
        <taxon>Fungi</taxon>
        <taxon>Dikarya</taxon>
        <taxon>Ascomycota</taxon>
        <taxon>Pezizomycotina</taxon>
        <taxon>Sordariomycetes</taxon>
        <taxon>Xylariomycetidae</taxon>
        <taxon>Xylariales</taxon>
        <taxon>Xylariaceae</taxon>
        <taxon>Xylaria</taxon>
    </lineage>
</organism>
<comment type="caution">
    <text evidence="2">The sequence shown here is derived from an EMBL/GenBank/DDBJ whole genome shotgun (WGS) entry which is preliminary data.</text>
</comment>
<evidence type="ECO:0000313" key="2">
    <source>
        <dbReference type="EMBL" id="KAJ3580072.1"/>
    </source>
</evidence>
<protein>
    <submittedName>
        <fullName evidence="2">Uncharacterized protein</fullName>
    </submittedName>
</protein>
<keyword evidence="3" id="KW-1185">Reference proteome</keyword>
<feature type="compositionally biased region" description="Basic and acidic residues" evidence="1">
    <location>
        <begin position="1"/>
        <end position="13"/>
    </location>
</feature>
<evidence type="ECO:0000256" key="1">
    <source>
        <dbReference type="SAM" id="MobiDB-lite"/>
    </source>
</evidence>
<reference evidence="2" key="1">
    <citation type="submission" date="2022-07" db="EMBL/GenBank/DDBJ databases">
        <title>Genome Sequence of Xylaria arbuscula.</title>
        <authorList>
            <person name="Buettner E."/>
        </authorList>
    </citation>
    <scope>NUCLEOTIDE SEQUENCE</scope>
    <source>
        <strain evidence="2">VT107</strain>
    </source>
</reference>
<feature type="compositionally biased region" description="Polar residues" evidence="1">
    <location>
        <begin position="41"/>
        <end position="54"/>
    </location>
</feature>
<feature type="region of interest" description="Disordered" evidence="1">
    <location>
        <begin position="251"/>
        <end position="274"/>
    </location>
</feature>
<name>A0A9W8TQH1_9PEZI</name>
<dbReference type="EMBL" id="JANPWZ010000032">
    <property type="protein sequence ID" value="KAJ3580072.1"/>
    <property type="molecule type" value="Genomic_DNA"/>
</dbReference>
<dbReference type="AlphaFoldDB" id="A0A9W8TQH1"/>
<feature type="region of interest" description="Disordered" evidence="1">
    <location>
        <begin position="448"/>
        <end position="473"/>
    </location>
</feature>